<evidence type="ECO:0000256" key="2">
    <source>
        <dbReference type="ARBA" id="ARBA00023002"/>
    </source>
</evidence>
<keyword evidence="2" id="KW-0560">Oxidoreductase</keyword>
<protein>
    <recommendedName>
        <fullName evidence="6">Oxidoreductase</fullName>
    </recommendedName>
</protein>
<dbReference type="Proteomes" id="UP000054481">
    <property type="component" value="Unassembled WGS sequence"/>
</dbReference>
<dbReference type="InterPro" id="IPR002347">
    <property type="entry name" value="SDR_fam"/>
</dbReference>
<gene>
    <name evidence="4" type="ORF">HIM_11533</name>
</gene>
<keyword evidence="5" id="KW-1185">Reference proteome</keyword>
<dbReference type="PRINTS" id="PR00080">
    <property type="entry name" value="SDRFAMILY"/>
</dbReference>
<sequence>MAKVWFITGSSRGLGLAIAERALESGASVIGTARDPGQLKHLTLKYGADKFLPVALDVADNNEVINAVKAGHDKFGQINVVVNNAGYADTAAVEDVDLRDFRAQIDTNFFGTVHVSKAVLPILRQQGSGHIIQVSSVMGRLSYPGLSAYISAKWAVTGFSTGLAKEVAPLGIKITVLEPGNMRTDWAGASMKIPPISEPYEQTVGALAKGLKNIPGNQLSCPQKIASIVIELSETEDAPLRLLVGSDAVERAEKAAEALTVSDRHWRNTSLSSI</sequence>
<proteinExistence type="inferred from homology"/>
<dbReference type="EMBL" id="KQ030768">
    <property type="protein sequence ID" value="KJZ69083.1"/>
    <property type="molecule type" value="Genomic_DNA"/>
</dbReference>
<dbReference type="PRINTS" id="PR00081">
    <property type="entry name" value="GDHRDH"/>
</dbReference>
<reference evidence="4 5" key="1">
    <citation type="journal article" date="2014" name="Genome Biol. Evol.">
        <title>Comparative genomics and transcriptomics analyses reveal divergent lifestyle features of nematode endoparasitic fungus Hirsutella minnesotensis.</title>
        <authorList>
            <person name="Lai Y."/>
            <person name="Liu K."/>
            <person name="Zhang X."/>
            <person name="Zhang X."/>
            <person name="Li K."/>
            <person name="Wang N."/>
            <person name="Shu C."/>
            <person name="Wu Y."/>
            <person name="Wang C."/>
            <person name="Bushley K.E."/>
            <person name="Xiang M."/>
            <person name="Liu X."/>
        </authorList>
    </citation>
    <scope>NUCLEOTIDE SEQUENCE [LARGE SCALE GENOMIC DNA]</scope>
    <source>
        <strain evidence="4 5">3608</strain>
    </source>
</reference>
<dbReference type="InterPro" id="IPR036291">
    <property type="entry name" value="NAD(P)-bd_dom_sf"/>
</dbReference>
<dbReference type="AlphaFoldDB" id="A0A0F7ZR67"/>
<dbReference type="OrthoDB" id="47007at2759"/>
<dbReference type="Pfam" id="PF00106">
    <property type="entry name" value="adh_short"/>
    <property type="match status" value="1"/>
</dbReference>
<dbReference type="InterPro" id="IPR051911">
    <property type="entry name" value="SDR_oxidoreductase"/>
</dbReference>
<evidence type="ECO:0000313" key="4">
    <source>
        <dbReference type="EMBL" id="KJZ69083.1"/>
    </source>
</evidence>
<dbReference type="CDD" id="cd05374">
    <property type="entry name" value="17beta-HSD-like_SDR_c"/>
    <property type="match status" value="1"/>
</dbReference>
<dbReference type="Gene3D" id="3.40.50.720">
    <property type="entry name" value="NAD(P)-binding Rossmann-like Domain"/>
    <property type="match status" value="1"/>
</dbReference>
<evidence type="ECO:0000256" key="1">
    <source>
        <dbReference type="ARBA" id="ARBA00006484"/>
    </source>
</evidence>
<evidence type="ECO:0008006" key="6">
    <source>
        <dbReference type="Google" id="ProtNLM"/>
    </source>
</evidence>
<dbReference type="GO" id="GO:0016491">
    <property type="term" value="F:oxidoreductase activity"/>
    <property type="evidence" value="ECO:0007669"/>
    <property type="project" value="UniProtKB-KW"/>
</dbReference>
<comment type="similarity">
    <text evidence="1 3">Belongs to the short-chain dehydrogenases/reductases (SDR) family.</text>
</comment>
<name>A0A0F7ZR67_9HYPO</name>
<dbReference type="PANTHER" id="PTHR43976">
    <property type="entry name" value="SHORT CHAIN DEHYDROGENASE"/>
    <property type="match status" value="1"/>
</dbReference>
<evidence type="ECO:0000256" key="3">
    <source>
        <dbReference type="RuleBase" id="RU000363"/>
    </source>
</evidence>
<evidence type="ECO:0000313" key="5">
    <source>
        <dbReference type="Proteomes" id="UP000054481"/>
    </source>
</evidence>
<dbReference type="SUPFAM" id="SSF51735">
    <property type="entry name" value="NAD(P)-binding Rossmann-fold domains"/>
    <property type="match status" value="1"/>
</dbReference>
<dbReference type="PANTHER" id="PTHR43976:SF16">
    <property type="entry name" value="SHORT-CHAIN DEHYDROGENASE_REDUCTASE FAMILY PROTEIN"/>
    <property type="match status" value="1"/>
</dbReference>
<accession>A0A0F7ZR67</accession>
<organism evidence="4 5">
    <name type="scientific">Hirsutella minnesotensis 3608</name>
    <dbReference type="NCBI Taxonomy" id="1043627"/>
    <lineage>
        <taxon>Eukaryota</taxon>
        <taxon>Fungi</taxon>
        <taxon>Dikarya</taxon>
        <taxon>Ascomycota</taxon>
        <taxon>Pezizomycotina</taxon>
        <taxon>Sordariomycetes</taxon>
        <taxon>Hypocreomycetidae</taxon>
        <taxon>Hypocreales</taxon>
        <taxon>Ophiocordycipitaceae</taxon>
        <taxon>Hirsutella</taxon>
    </lineage>
</organism>